<feature type="coiled-coil region" evidence="1">
    <location>
        <begin position="62"/>
        <end position="96"/>
    </location>
</feature>
<reference evidence="2 5" key="2">
    <citation type="submission" date="2020-04" db="EMBL/GenBank/DDBJ databases">
        <title>Genomic analysis of gastric non-Helicobacter pylori Helicobacters isolated in Japan.</title>
        <authorList>
            <person name="Suzuki M."/>
            <person name="Rimbara E."/>
        </authorList>
    </citation>
    <scope>NUCLEOTIDE SEQUENCE [LARGE SCALE GENOMIC DNA]</scope>
    <source>
        <strain evidence="2 5">NHP19-0020</strain>
    </source>
</reference>
<dbReference type="Proteomes" id="UP000509742">
    <property type="component" value="Chromosome"/>
</dbReference>
<evidence type="ECO:0000256" key="1">
    <source>
        <dbReference type="SAM" id="Coils"/>
    </source>
</evidence>
<dbReference type="Proteomes" id="UP000317935">
    <property type="component" value="Chromosome"/>
</dbReference>
<evidence type="ECO:0000313" key="4">
    <source>
        <dbReference type="Proteomes" id="UP000317935"/>
    </source>
</evidence>
<dbReference type="EMBL" id="AP023036">
    <property type="protein sequence ID" value="BCD46318.1"/>
    <property type="molecule type" value="Genomic_DNA"/>
</dbReference>
<evidence type="ECO:0000313" key="3">
    <source>
        <dbReference type="EMBL" id="BCD70654.1"/>
    </source>
</evidence>
<evidence type="ECO:0000313" key="2">
    <source>
        <dbReference type="EMBL" id="BCD46318.1"/>
    </source>
</evidence>
<keyword evidence="1" id="KW-0175">Coiled coil</keyword>
<evidence type="ECO:0000313" key="5">
    <source>
        <dbReference type="Proteomes" id="UP000509742"/>
    </source>
</evidence>
<dbReference type="EMBL" id="AP019774">
    <property type="protein sequence ID" value="BCD70654.1"/>
    <property type="molecule type" value="Genomic_DNA"/>
</dbReference>
<organism evidence="3 4">
    <name type="scientific">Helicobacter suis</name>
    <dbReference type="NCBI Taxonomy" id="104628"/>
    <lineage>
        <taxon>Bacteria</taxon>
        <taxon>Pseudomonadati</taxon>
        <taxon>Campylobacterota</taxon>
        <taxon>Epsilonproteobacteria</taxon>
        <taxon>Campylobacterales</taxon>
        <taxon>Helicobacteraceae</taxon>
        <taxon>Helicobacter</taxon>
    </lineage>
</organism>
<keyword evidence="5" id="KW-1185">Reference proteome</keyword>
<name>A0A6J4CZT5_9HELI</name>
<protein>
    <submittedName>
        <fullName evidence="3">Uncharacterized protein</fullName>
    </submittedName>
</protein>
<sequence>MLAVDIDIRNGLFVGAQYGMNNEDLSSQTKVPCPICALDQSVVSLPSLDSKSKYPPSVVGWVNSLDSNITQVLNELTDLNNLLLQAEIDNQSLTSRTSISLSDIADLPTLEAQIQSTMADLKGYIDAHADSAQNQGVLSKYASMLSEMKVLVNNSLLR</sequence>
<reference evidence="3 4" key="1">
    <citation type="submission" date="2019-06" db="EMBL/GenBank/DDBJ databases">
        <title>Complete genome sequence of Helicobacter suis SNTW101c.</title>
        <authorList>
            <person name="Rimbara E."/>
            <person name="Suzuki M."/>
            <person name="Matsui H."/>
            <person name="Nakamura M."/>
            <person name="Mori S."/>
            <person name="Shibayama K."/>
        </authorList>
    </citation>
    <scope>NUCLEOTIDE SEQUENCE [LARGE SCALE GENOMIC DNA]</scope>
    <source>
        <strain evidence="3 4">SNTW101c</strain>
    </source>
</reference>
<proteinExistence type="predicted"/>
<accession>A0A6J4CZT5</accession>
<dbReference type="AlphaFoldDB" id="A0A6J4CZT5"/>
<gene>
    <name evidence="2" type="ORF">NHP190020_13570</name>
    <name evidence="3" type="ORF">SNTW_12990</name>
</gene>